<dbReference type="Gene3D" id="1.10.510.10">
    <property type="entry name" value="Transferase(Phosphotransferase) domain 1"/>
    <property type="match status" value="1"/>
</dbReference>
<dbReference type="GO" id="GO:0005524">
    <property type="term" value="F:ATP binding"/>
    <property type="evidence" value="ECO:0007669"/>
    <property type="project" value="UniProtKB-KW"/>
</dbReference>
<organism evidence="5 6">
    <name type="scientific">Coleophoma cylindrospora</name>
    <dbReference type="NCBI Taxonomy" id="1849047"/>
    <lineage>
        <taxon>Eukaryota</taxon>
        <taxon>Fungi</taxon>
        <taxon>Dikarya</taxon>
        <taxon>Ascomycota</taxon>
        <taxon>Pezizomycotina</taxon>
        <taxon>Leotiomycetes</taxon>
        <taxon>Helotiales</taxon>
        <taxon>Dermateaceae</taxon>
        <taxon>Coleophoma</taxon>
    </lineage>
</organism>
<dbReference type="InterPro" id="IPR011009">
    <property type="entry name" value="Kinase-like_dom_sf"/>
</dbReference>
<dbReference type="PANTHER" id="PTHR24347">
    <property type="entry name" value="SERINE/THREONINE-PROTEIN KINASE"/>
    <property type="match status" value="1"/>
</dbReference>
<dbReference type="Pfam" id="PF26082">
    <property type="entry name" value="zf-C2H2_AcuF"/>
    <property type="match status" value="1"/>
</dbReference>
<dbReference type="PROSITE" id="PS50011">
    <property type="entry name" value="PROTEIN_KINASE_DOM"/>
    <property type="match status" value="1"/>
</dbReference>
<dbReference type="FunFam" id="1.10.510.10:FF:000571">
    <property type="entry name" value="Maternal embryonic leucine zipper kinase"/>
    <property type="match status" value="1"/>
</dbReference>
<dbReference type="FunFam" id="3.30.200.20:FF:000153">
    <property type="entry name" value="Calcium/calmodulin-dependent protein kinase type I"/>
    <property type="match status" value="1"/>
</dbReference>
<feature type="region of interest" description="Disordered" evidence="3">
    <location>
        <begin position="462"/>
        <end position="495"/>
    </location>
</feature>
<evidence type="ECO:0000256" key="1">
    <source>
        <dbReference type="ARBA" id="ARBA00022741"/>
    </source>
</evidence>
<evidence type="ECO:0000256" key="2">
    <source>
        <dbReference type="ARBA" id="ARBA00022840"/>
    </source>
</evidence>
<evidence type="ECO:0000256" key="3">
    <source>
        <dbReference type="SAM" id="MobiDB-lite"/>
    </source>
</evidence>
<dbReference type="CDD" id="cd05117">
    <property type="entry name" value="STKc_CAMK"/>
    <property type="match status" value="1"/>
</dbReference>
<dbReference type="GO" id="GO:0004672">
    <property type="term" value="F:protein kinase activity"/>
    <property type="evidence" value="ECO:0007669"/>
    <property type="project" value="InterPro"/>
</dbReference>
<dbReference type="InterPro" id="IPR000719">
    <property type="entry name" value="Prot_kinase_dom"/>
</dbReference>
<evidence type="ECO:0000313" key="6">
    <source>
        <dbReference type="Proteomes" id="UP000256645"/>
    </source>
</evidence>
<comment type="caution">
    <text evidence="5">The sequence shown here is derived from an EMBL/GenBank/DDBJ whole genome shotgun (WGS) entry which is preliminary data.</text>
</comment>
<dbReference type="PROSITE" id="PS00108">
    <property type="entry name" value="PROTEIN_KINASE_ST"/>
    <property type="match status" value="1"/>
</dbReference>
<evidence type="ECO:0000259" key="4">
    <source>
        <dbReference type="PROSITE" id="PS50011"/>
    </source>
</evidence>
<proteinExistence type="predicted"/>
<dbReference type="OrthoDB" id="4062651at2759"/>
<accession>A0A3D8Q748</accession>
<feature type="compositionally biased region" description="Polar residues" evidence="3">
    <location>
        <begin position="466"/>
        <end position="483"/>
    </location>
</feature>
<dbReference type="EMBL" id="PDLM01000019">
    <property type="protein sequence ID" value="RDW57643.1"/>
    <property type="molecule type" value="Genomic_DNA"/>
</dbReference>
<keyword evidence="2" id="KW-0067">ATP-binding</keyword>
<dbReference type="Pfam" id="PF00069">
    <property type="entry name" value="Pkinase"/>
    <property type="match status" value="1"/>
</dbReference>
<dbReference type="AlphaFoldDB" id="A0A3D8Q748"/>
<dbReference type="InterPro" id="IPR058925">
    <property type="entry name" value="zf-C2H2_AcuF"/>
</dbReference>
<dbReference type="InterPro" id="IPR008271">
    <property type="entry name" value="Ser/Thr_kinase_AS"/>
</dbReference>
<name>A0A3D8Q748_9HELO</name>
<protein>
    <recommendedName>
        <fullName evidence="4">Protein kinase domain-containing protein</fullName>
    </recommendedName>
</protein>
<dbReference type="Gene3D" id="3.30.200.20">
    <property type="entry name" value="Phosphorylase Kinase, domain 1"/>
    <property type="match status" value="1"/>
</dbReference>
<evidence type="ECO:0000313" key="5">
    <source>
        <dbReference type="EMBL" id="RDW57643.1"/>
    </source>
</evidence>
<dbReference type="STRING" id="1849047.A0A3D8Q748"/>
<keyword evidence="1" id="KW-0547">Nucleotide-binding</keyword>
<dbReference type="SUPFAM" id="SSF56112">
    <property type="entry name" value="Protein kinase-like (PK-like)"/>
    <property type="match status" value="1"/>
</dbReference>
<keyword evidence="6" id="KW-1185">Reference proteome</keyword>
<reference evidence="5 6" key="1">
    <citation type="journal article" date="2018" name="IMA Fungus">
        <title>IMA Genome-F 9: Draft genome sequence of Annulohypoxylon stygium, Aspergillus mulundensis, Berkeleyomyces basicola (syn. Thielaviopsis basicola), Ceratocystis smalleyi, two Cercospora beticola strains, Coleophoma cylindrospora, Fusarium fracticaudum, Phialophora cf. hyalina, and Morchella septimelata.</title>
        <authorList>
            <person name="Wingfield B.D."/>
            <person name="Bills G.F."/>
            <person name="Dong Y."/>
            <person name="Huang W."/>
            <person name="Nel W.J."/>
            <person name="Swalarsk-Parry B.S."/>
            <person name="Vaghefi N."/>
            <person name="Wilken P.M."/>
            <person name="An Z."/>
            <person name="de Beer Z.W."/>
            <person name="De Vos L."/>
            <person name="Chen L."/>
            <person name="Duong T.A."/>
            <person name="Gao Y."/>
            <person name="Hammerbacher A."/>
            <person name="Kikkert J.R."/>
            <person name="Li Y."/>
            <person name="Li H."/>
            <person name="Li K."/>
            <person name="Li Q."/>
            <person name="Liu X."/>
            <person name="Ma X."/>
            <person name="Naidoo K."/>
            <person name="Pethybridge S.J."/>
            <person name="Sun J."/>
            <person name="Steenkamp E.T."/>
            <person name="van der Nest M.A."/>
            <person name="van Wyk S."/>
            <person name="Wingfield M.J."/>
            <person name="Xiong C."/>
            <person name="Yue Q."/>
            <person name="Zhang X."/>
        </authorList>
    </citation>
    <scope>NUCLEOTIDE SEQUENCE [LARGE SCALE GENOMIC DNA]</scope>
    <source>
        <strain evidence="5 6">BP6252</strain>
    </source>
</reference>
<feature type="region of interest" description="Disordered" evidence="3">
    <location>
        <begin position="276"/>
        <end position="296"/>
    </location>
</feature>
<dbReference type="SMART" id="SM00220">
    <property type="entry name" value="S_TKc"/>
    <property type="match status" value="1"/>
</dbReference>
<gene>
    <name evidence="5" type="ORF">BP6252_13725</name>
</gene>
<sequence length="867" mass="96588">MSDELAEEATVPARKRSVLVTSEPELERWLEESGAVSQNTSIVRQGLVGRLFEASYELLTSLLHSAKKQHSIAAGDMRQCQNELERLFLWGDGFGASDGSLDDILHKSTELKINVLSLLSEIAKIVSQNIFNAIKPSEPTVLGEFADLQILLETTEAVLQEGHTRRNSIAFSDSEASECDFTEAIDDIAVYTNCLMDLAPALEHPAVDAEIKEEVSIVETFQVSSIVAANYCRKIRDRFPDLNIRIVEKLGEANQKRSRRLQEAFIAAEAVSVKQTQDPDDGDETLFSRSGGKHTDTTKSTYVSDSVFSTDQDFGISKEEYDDVLSQTTFDTFSTAFSTVRQGMPRVPSLPKSARSGARFKCVACGKVLRNIRNRRIWKKHIFNDLQPYVCLADDSCLETFSSRSAWIKHETGHLVSSTQNLKCSFCPPTKSARPSDNYFKHVGRHMREVALAVLPQSHDFDSDSEAGSVSSEQALSDISSLGGSEAGSRSVASVKSEDSINNIAVAQAPDTKATEVPEENAKAKEIPVTITENTDSTIESENKPIQKVEYGEASMDSKPTTLASCRYKTGKTLDVNSSSVIKECIHIDTGRYYAAKVINKRLLVGREHIIRNEIAVLKKVSMGHKNIVTLVDYFETMNNVYLVMDLYLGGELFDRICRKGSYYESDAAQIVESTCSAVAYLHDEGIVHRDLKPENLVFRTPDDNADLLVANFDLSRIIDKEDVLRDTVGTPGYMAPEIFKKTGHGKPADMWAIGVITYFLLCGYTPFDRDSNLEEMQAILVADYSFTPIEYWRGVSASAREFIKRCLMVDPQQRITAHEALSHPFVLQRFPAVSWVPVKRRNFNARRTWYVGVAVVMAVNKLRKGQ</sequence>
<dbReference type="Proteomes" id="UP000256645">
    <property type="component" value="Unassembled WGS sequence"/>
</dbReference>
<feature type="domain" description="Protein kinase" evidence="4">
    <location>
        <begin position="568"/>
        <end position="827"/>
    </location>
</feature>